<evidence type="ECO:0000256" key="3">
    <source>
        <dbReference type="PROSITE-ProRule" id="PRU00023"/>
    </source>
</evidence>
<feature type="repeat" description="ANK" evidence="3">
    <location>
        <begin position="2"/>
        <end position="34"/>
    </location>
</feature>
<organism evidence="4 5">
    <name type="scientific">Callorhinchus milii</name>
    <name type="common">Ghost shark</name>
    <dbReference type="NCBI Taxonomy" id="7868"/>
    <lineage>
        <taxon>Eukaryota</taxon>
        <taxon>Metazoa</taxon>
        <taxon>Chordata</taxon>
        <taxon>Craniata</taxon>
        <taxon>Vertebrata</taxon>
        <taxon>Chondrichthyes</taxon>
        <taxon>Holocephali</taxon>
        <taxon>Chimaeriformes</taxon>
        <taxon>Callorhinchidae</taxon>
        <taxon>Callorhinchus</taxon>
    </lineage>
</organism>
<evidence type="ECO:0000256" key="2">
    <source>
        <dbReference type="ARBA" id="ARBA00023043"/>
    </source>
</evidence>
<dbReference type="SMART" id="SM00248">
    <property type="entry name" value="ANK"/>
    <property type="match status" value="2"/>
</dbReference>
<reference evidence="4" key="4">
    <citation type="submission" date="2025-08" db="UniProtKB">
        <authorList>
            <consortium name="Ensembl"/>
        </authorList>
    </citation>
    <scope>IDENTIFICATION</scope>
</reference>
<dbReference type="Pfam" id="PF12796">
    <property type="entry name" value="Ank_2"/>
    <property type="match status" value="1"/>
</dbReference>
<dbReference type="InParanoid" id="A0A4W3JX67"/>
<keyword evidence="2 3" id="KW-0040">ANK repeat</keyword>
<reference evidence="5" key="3">
    <citation type="journal article" date="2014" name="Nature">
        <title>Elephant shark genome provides unique insights into gnathostome evolution.</title>
        <authorList>
            <consortium name="International Elephant Shark Genome Sequencing Consortium"/>
            <person name="Venkatesh B."/>
            <person name="Lee A.P."/>
            <person name="Ravi V."/>
            <person name="Maurya A.K."/>
            <person name="Lian M.M."/>
            <person name="Swann J.B."/>
            <person name="Ohta Y."/>
            <person name="Flajnik M.F."/>
            <person name="Sutoh Y."/>
            <person name="Kasahara M."/>
            <person name="Hoon S."/>
            <person name="Gangu V."/>
            <person name="Roy S.W."/>
            <person name="Irimia M."/>
            <person name="Korzh V."/>
            <person name="Kondrychyn I."/>
            <person name="Lim Z.W."/>
            <person name="Tay B.H."/>
            <person name="Tohari S."/>
            <person name="Kong K.W."/>
            <person name="Ho S."/>
            <person name="Lorente-Galdos B."/>
            <person name="Quilez J."/>
            <person name="Marques-Bonet T."/>
            <person name="Raney B.J."/>
            <person name="Ingham P.W."/>
            <person name="Tay A."/>
            <person name="Hillier L.W."/>
            <person name="Minx P."/>
            <person name="Boehm T."/>
            <person name="Wilson R.K."/>
            <person name="Brenner S."/>
            <person name="Warren W.C."/>
        </authorList>
    </citation>
    <scope>NUCLEOTIDE SEQUENCE [LARGE SCALE GENOMIC DNA]</scope>
</reference>
<reference evidence="5" key="2">
    <citation type="journal article" date="2007" name="PLoS Biol.">
        <title>Survey sequencing and comparative analysis of the elephant shark (Callorhinchus milii) genome.</title>
        <authorList>
            <person name="Venkatesh B."/>
            <person name="Kirkness E.F."/>
            <person name="Loh Y.H."/>
            <person name="Halpern A.L."/>
            <person name="Lee A.P."/>
            <person name="Johnson J."/>
            <person name="Dandona N."/>
            <person name="Viswanathan L.D."/>
            <person name="Tay A."/>
            <person name="Venter J.C."/>
            <person name="Strausberg R.L."/>
            <person name="Brenner S."/>
        </authorList>
    </citation>
    <scope>NUCLEOTIDE SEQUENCE [LARGE SCALE GENOMIC DNA]</scope>
</reference>
<proteinExistence type="predicted"/>
<feature type="repeat" description="ANK" evidence="3">
    <location>
        <begin position="39"/>
        <end position="71"/>
    </location>
</feature>
<dbReference type="SUPFAM" id="SSF48403">
    <property type="entry name" value="Ankyrin repeat"/>
    <property type="match status" value="1"/>
</dbReference>
<keyword evidence="1" id="KW-0677">Repeat</keyword>
<dbReference type="PROSITE" id="PS50297">
    <property type="entry name" value="ANK_REP_REGION"/>
    <property type="match status" value="3"/>
</dbReference>
<feature type="repeat" description="ANK" evidence="3">
    <location>
        <begin position="72"/>
        <end position="92"/>
    </location>
</feature>
<dbReference type="OMA" id="VCILMAN"/>
<dbReference type="PROSITE" id="PS50088">
    <property type="entry name" value="ANK_REPEAT"/>
    <property type="match status" value="3"/>
</dbReference>
<dbReference type="Ensembl" id="ENSCMIT00000048163.1">
    <property type="protein sequence ID" value="ENSCMIP00000047492.1"/>
    <property type="gene ID" value="ENSCMIG00000019458.1"/>
</dbReference>
<reference evidence="4" key="5">
    <citation type="submission" date="2025-09" db="UniProtKB">
        <authorList>
            <consortium name="Ensembl"/>
        </authorList>
    </citation>
    <scope>IDENTIFICATION</scope>
</reference>
<dbReference type="AlphaFoldDB" id="A0A4W3JX67"/>
<accession>A0A4W3JX67</accession>
<dbReference type="Proteomes" id="UP000314986">
    <property type="component" value="Unassembled WGS sequence"/>
</dbReference>
<keyword evidence="5" id="KW-1185">Reference proteome</keyword>
<dbReference type="STRING" id="7868.ENSCMIP00000047492"/>
<dbReference type="PANTHER" id="PTHR24124:SF14">
    <property type="entry name" value="CHROMOSOME UNDETERMINED SCAFFOLD_25, WHOLE GENOME SHOTGUN SEQUENCE"/>
    <property type="match status" value="1"/>
</dbReference>
<dbReference type="GO" id="GO:0010468">
    <property type="term" value="P:regulation of gene expression"/>
    <property type="evidence" value="ECO:0007669"/>
    <property type="project" value="TreeGrafter"/>
</dbReference>
<dbReference type="InterPro" id="IPR036770">
    <property type="entry name" value="Ankyrin_rpt-contain_sf"/>
</dbReference>
<dbReference type="GO" id="GO:0005634">
    <property type="term" value="C:nucleus"/>
    <property type="evidence" value="ECO:0007669"/>
    <property type="project" value="TreeGrafter"/>
</dbReference>
<sequence length="94" mass="10040">CNIQTLLHVAAAHGHAVMVSYLLSQGAKMEADINAKDRDARRPLHLAALVGDTPMADLLLSNHADANPLDKEKKTPLHLAASEGHLDFVSLIGI</sequence>
<reference evidence="5" key="1">
    <citation type="journal article" date="2006" name="Science">
        <title>Ancient noncoding elements conserved in the human genome.</title>
        <authorList>
            <person name="Venkatesh B."/>
            <person name="Kirkness E.F."/>
            <person name="Loh Y.H."/>
            <person name="Halpern A.L."/>
            <person name="Lee A.P."/>
            <person name="Johnson J."/>
            <person name="Dandona N."/>
            <person name="Viswanathan L.D."/>
            <person name="Tay A."/>
            <person name="Venter J.C."/>
            <person name="Strausberg R.L."/>
            <person name="Brenner S."/>
        </authorList>
    </citation>
    <scope>NUCLEOTIDE SEQUENCE [LARGE SCALE GENOMIC DNA]</scope>
</reference>
<dbReference type="GeneTree" id="ENSGT00940000174128"/>
<dbReference type="InterPro" id="IPR002110">
    <property type="entry name" value="Ankyrin_rpt"/>
</dbReference>
<evidence type="ECO:0000256" key="1">
    <source>
        <dbReference type="ARBA" id="ARBA00022737"/>
    </source>
</evidence>
<dbReference type="Gene3D" id="1.25.40.20">
    <property type="entry name" value="Ankyrin repeat-containing domain"/>
    <property type="match status" value="1"/>
</dbReference>
<protein>
    <submittedName>
        <fullName evidence="4">Uncharacterized protein</fullName>
    </submittedName>
</protein>
<dbReference type="PANTHER" id="PTHR24124">
    <property type="entry name" value="ANKYRIN REPEAT FAMILY A"/>
    <property type="match status" value="1"/>
</dbReference>
<evidence type="ECO:0000313" key="4">
    <source>
        <dbReference type="Ensembl" id="ENSCMIP00000047492.1"/>
    </source>
</evidence>
<evidence type="ECO:0000313" key="5">
    <source>
        <dbReference type="Proteomes" id="UP000314986"/>
    </source>
</evidence>
<name>A0A4W3JX67_CALMI</name>